<feature type="non-terminal residue" evidence="2">
    <location>
        <position position="134"/>
    </location>
</feature>
<dbReference type="Proteomes" id="UP000257109">
    <property type="component" value="Unassembled WGS sequence"/>
</dbReference>
<feature type="compositionally biased region" description="Basic and acidic residues" evidence="1">
    <location>
        <begin position="42"/>
        <end position="57"/>
    </location>
</feature>
<keyword evidence="3" id="KW-1185">Reference proteome</keyword>
<feature type="non-terminal residue" evidence="2">
    <location>
        <position position="1"/>
    </location>
</feature>
<dbReference type="AlphaFoldDB" id="A0A371EUX2"/>
<feature type="compositionally biased region" description="Basic and acidic residues" evidence="1">
    <location>
        <begin position="1"/>
        <end position="10"/>
    </location>
</feature>
<protein>
    <submittedName>
        <fullName evidence="2">Uncharacterized protein</fullName>
    </submittedName>
</protein>
<feature type="region of interest" description="Disordered" evidence="1">
    <location>
        <begin position="1"/>
        <end position="26"/>
    </location>
</feature>
<name>A0A371EUX2_MUCPR</name>
<gene>
    <name evidence="2" type="ORF">CR513_51025</name>
</gene>
<dbReference type="OrthoDB" id="695705at2759"/>
<accession>A0A371EUX2</accession>
<dbReference type="EMBL" id="QJKJ01011952">
    <property type="protein sequence ID" value="RDX69813.1"/>
    <property type="molecule type" value="Genomic_DNA"/>
</dbReference>
<feature type="region of interest" description="Disordered" evidence="1">
    <location>
        <begin position="42"/>
        <end position="63"/>
    </location>
</feature>
<evidence type="ECO:0000313" key="2">
    <source>
        <dbReference type="EMBL" id="RDX69813.1"/>
    </source>
</evidence>
<sequence length="134" mass="15259">MDNGEVKSESSSDNEMPPLEDCSDMEVAETVDRVVLDTRRAIQSKEDGDVEPHEHISHTRWRTRSSSLTEVESILPSTTFSGYEKNYTKNIMIFNMENPLNVVAISQQASNSWNFLGHHVNTIIINMNFSQLQQ</sequence>
<organism evidence="2 3">
    <name type="scientific">Mucuna pruriens</name>
    <name type="common">Velvet bean</name>
    <name type="synonym">Dolichos pruriens</name>
    <dbReference type="NCBI Taxonomy" id="157652"/>
    <lineage>
        <taxon>Eukaryota</taxon>
        <taxon>Viridiplantae</taxon>
        <taxon>Streptophyta</taxon>
        <taxon>Embryophyta</taxon>
        <taxon>Tracheophyta</taxon>
        <taxon>Spermatophyta</taxon>
        <taxon>Magnoliopsida</taxon>
        <taxon>eudicotyledons</taxon>
        <taxon>Gunneridae</taxon>
        <taxon>Pentapetalae</taxon>
        <taxon>rosids</taxon>
        <taxon>fabids</taxon>
        <taxon>Fabales</taxon>
        <taxon>Fabaceae</taxon>
        <taxon>Papilionoideae</taxon>
        <taxon>50 kb inversion clade</taxon>
        <taxon>NPAAA clade</taxon>
        <taxon>indigoferoid/millettioid clade</taxon>
        <taxon>Phaseoleae</taxon>
        <taxon>Mucuna</taxon>
    </lineage>
</organism>
<proteinExistence type="predicted"/>
<reference evidence="2" key="1">
    <citation type="submission" date="2018-05" db="EMBL/GenBank/DDBJ databases">
        <title>Draft genome of Mucuna pruriens seed.</title>
        <authorList>
            <person name="Nnadi N.E."/>
            <person name="Vos R."/>
            <person name="Hasami M.H."/>
            <person name="Devisetty U.K."/>
            <person name="Aguiy J.C."/>
        </authorList>
    </citation>
    <scope>NUCLEOTIDE SEQUENCE [LARGE SCALE GENOMIC DNA]</scope>
    <source>
        <strain evidence="2">JCA_2017</strain>
    </source>
</reference>
<evidence type="ECO:0000313" key="3">
    <source>
        <dbReference type="Proteomes" id="UP000257109"/>
    </source>
</evidence>
<comment type="caution">
    <text evidence="2">The sequence shown here is derived from an EMBL/GenBank/DDBJ whole genome shotgun (WGS) entry which is preliminary data.</text>
</comment>
<evidence type="ECO:0000256" key="1">
    <source>
        <dbReference type="SAM" id="MobiDB-lite"/>
    </source>
</evidence>